<keyword evidence="1" id="KW-0472">Membrane</keyword>
<feature type="transmembrane region" description="Helical" evidence="1">
    <location>
        <begin position="127"/>
        <end position="145"/>
    </location>
</feature>
<sequence length="216" mass="24171">MSIEYSGQTNGDSNTSDGRIKFVFLWSWLSRKSASNVPWVSVLVPTLMPIVLLSANLFKPGATPNILRTIYEFVCSAILIVWAIQIITNMCFCGSVESNVGLYRNAGVPSLSLQDIKNDKCTRRCDSIAVILCFLIFLGGHYVAFRDNPTRLQFSSSAFMTLMLPCAYAITKRFYYFEADEEDGIYCADGEVQVRLIGGLFNRSTAQYASSRSRDR</sequence>
<evidence type="ECO:0000313" key="2">
    <source>
        <dbReference type="EMBL" id="CAG5185068.1"/>
    </source>
</evidence>
<dbReference type="OrthoDB" id="3900342at2759"/>
<keyword evidence="1" id="KW-1133">Transmembrane helix</keyword>
<organism evidence="2 3">
    <name type="scientific">Alternaria atra</name>
    <dbReference type="NCBI Taxonomy" id="119953"/>
    <lineage>
        <taxon>Eukaryota</taxon>
        <taxon>Fungi</taxon>
        <taxon>Dikarya</taxon>
        <taxon>Ascomycota</taxon>
        <taxon>Pezizomycotina</taxon>
        <taxon>Dothideomycetes</taxon>
        <taxon>Pleosporomycetidae</taxon>
        <taxon>Pleosporales</taxon>
        <taxon>Pleosporineae</taxon>
        <taxon>Pleosporaceae</taxon>
        <taxon>Alternaria</taxon>
        <taxon>Alternaria sect. Ulocladioides</taxon>
    </lineage>
</organism>
<keyword evidence="3" id="KW-1185">Reference proteome</keyword>
<feature type="transmembrane region" description="Helical" evidence="1">
    <location>
        <begin position="37"/>
        <end position="58"/>
    </location>
</feature>
<accession>A0A8J2N701</accession>
<gene>
    <name evidence="2" type="ORF">ALTATR162_LOCUS11214</name>
</gene>
<dbReference type="Proteomes" id="UP000676310">
    <property type="component" value="Unassembled WGS sequence"/>
</dbReference>
<keyword evidence="1" id="KW-0812">Transmembrane</keyword>
<dbReference type="RefSeq" id="XP_043174791.1">
    <property type="nucleotide sequence ID" value="XM_043318856.1"/>
</dbReference>
<feature type="transmembrane region" description="Helical" evidence="1">
    <location>
        <begin position="70"/>
        <end position="92"/>
    </location>
</feature>
<evidence type="ECO:0000256" key="1">
    <source>
        <dbReference type="SAM" id="Phobius"/>
    </source>
</evidence>
<dbReference type="EMBL" id="CAJRGZ010000030">
    <property type="protein sequence ID" value="CAG5185068.1"/>
    <property type="molecule type" value="Genomic_DNA"/>
</dbReference>
<proteinExistence type="predicted"/>
<dbReference type="AlphaFoldDB" id="A0A8J2N701"/>
<name>A0A8J2N701_9PLEO</name>
<comment type="caution">
    <text evidence="2">The sequence shown here is derived from an EMBL/GenBank/DDBJ whole genome shotgun (WGS) entry which is preliminary data.</text>
</comment>
<reference evidence="2" key="1">
    <citation type="submission" date="2021-05" db="EMBL/GenBank/DDBJ databases">
        <authorList>
            <person name="Stam R."/>
        </authorList>
    </citation>
    <scope>NUCLEOTIDE SEQUENCE</scope>
    <source>
        <strain evidence="2">CS162</strain>
    </source>
</reference>
<dbReference type="GeneID" id="67011462"/>
<evidence type="ECO:0000313" key="3">
    <source>
        <dbReference type="Proteomes" id="UP000676310"/>
    </source>
</evidence>
<protein>
    <submittedName>
        <fullName evidence="2">Uncharacterized protein</fullName>
    </submittedName>
</protein>